<dbReference type="EMBL" id="JBAMIC010000446">
    <property type="protein sequence ID" value="KAK7089824.1"/>
    <property type="molecule type" value="Genomic_DNA"/>
</dbReference>
<keyword evidence="8" id="KW-1185">Reference proteome</keyword>
<feature type="disulfide bond" evidence="3">
    <location>
        <begin position="239"/>
        <end position="277"/>
    </location>
</feature>
<dbReference type="Pfam" id="PF01392">
    <property type="entry name" value="Fz"/>
    <property type="match status" value="2"/>
</dbReference>
<evidence type="ECO:0000259" key="6">
    <source>
        <dbReference type="PROSITE" id="PS50038"/>
    </source>
</evidence>
<dbReference type="Gene3D" id="1.10.2000.10">
    <property type="entry name" value="Frizzled cysteine-rich domain"/>
    <property type="match status" value="2"/>
</dbReference>
<dbReference type="SUPFAM" id="SSF63501">
    <property type="entry name" value="Frizzled cysteine-rich domain"/>
    <property type="match status" value="2"/>
</dbReference>
<feature type="domain" description="FZ" evidence="6">
    <location>
        <begin position="65"/>
        <end position="197"/>
    </location>
</feature>
<dbReference type="Proteomes" id="UP001374579">
    <property type="component" value="Unassembled WGS sequence"/>
</dbReference>
<evidence type="ECO:0000313" key="7">
    <source>
        <dbReference type="EMBL" id="KAK7089824.1"/>
    </source>
</evidence>
<feature type="compositionally biased region" description="Basic residues" evidence="4">
    <location>
        <begin position="32"/>
        <end position="42"/>
    </location>
</feature>
<name>A0AAN9FZP2_9CAEN</name>
<comment type="caution">
    <text evidence="7">The sequence shown here is derived from an EMBL/GenBank/DDBJ whole genome shotgun (WGS) entry which is preliminary data.</text>
</comment>
<dbReference type="InterPro" id="IPR015526">
    <property type="entry name" value="Frizzled/SFRP"/>
</dbReference>
<feature type="compositionally biased region" description="Low complexity" evidence="4">
    <location>
        <begin position="43"/>
        <end position="64"/>
    </location>
</feature>
<feature type="disulfide bond" evidence="3">
    <location>
        <begin position="202"/>
        <end position="248"/>
    </location>
</feature>
<dbReference type="PROSITE" id="PS50038">
    <property type="entry name" value="FZ"/>
    <property type="match status" value="2"/>
</dbReference>
<accession>A0AAN9FZP2</accession>
<dbReference type="GO" id="GO:0035567">
    <property type="term" value="P:non-canonical Wnt signaling pathway"/>
    <property type="evidence" value="ECO:0007669"/>
    <property type="project" value="TreeGrafter"/>
</dbReference>
<evidence type="ECO:0000256" key="3">
    <source>
        <dbReference type="PROSITE-ProRule" id="PRU00090"/>
    </source>
</evidence>
<dbReference type="GO" id="GO:0017147">
    <property type="term" value="F:Wnt-protein binding"/>
    <property type="evidence" value="ECO:0007669"/>
    <property type="project" value="TreeGrafter"/>
</dbReference>
<feature type="disulfide bond" evidence="3">
    <location>
        <begin position="194"/>
        <end position="255"/>
    </location>
</feature>
<dbReference type="InterPro" id="IPR036790">
    <property type="entry name" value="Frizzled_dom_sf"/>
</dbReference>
<keyword evidence="5" id="KW-0732">Signal</keyword>
<dbReference type="GO" id="GO:0042813">
    <property type="term" value="F:Wnt receptor activity"/>
    <property type="evidence" value="ECO:0007669"/>
    <property type="project" value="TreeGrafter"/>
</dbReference>
<dbReference type="PANTHER" id="PTHR11309:SF126">
    <property type="entry name" value="FRIZZLED-2"/>
    <property type="match status" value="1"/>
</dbReference>
<comment type="caution">
    <text evidence="3">Lacks conserved residue(s) required for the propagation of feature annotation.</text>
</comment>
<dbReference type="GO" id="GO:0005886">
    <property type="term" value="C:plasma membrane"/>
    <property type="evidence" value="ECO:0007669"/>
    <property type="project" value="TreeGrafter"/>
</dbReference>
<dbReference type="SMART" id="SM00063">
    <property type="entry name" value="FRI"/>
    <property type="match status" value="2"/>
</dbReference>
<proteinExistence type="predicted"/>
<evidence type="ECO:0000256" key="5">
    <source>
        <dbReference type="SAM" id="SignalP"/>
    </source>
</evidence>
<evidence type="ECO:0000256" key="1">
    <source>
        <dbReference type="ARBA" id="ARBA00022473"/>
    </source>
</evidence>
<evidence type="ECO:0000256" key="4">
    <source>
        <dbReference type="SAM" id="MobiDB-lite"/>
    </source>
</evidence>
<gene>
    <name evidence="7" type="ORF">V1264_024830</name>
</gene>
<feature type="region of interest" description="Disordered" evidence="4">
    <location>
        <begin position="24"/>
        <end position="66"/>
    </location>
</feature>
<sequence>MVSTKVLLVAVVVVCVLVETLSAQRSQPNPNRRNRGRNRAGNRTRTAGNRNAGNRNRNASNRNAGNRRRCEEIEVPMCKGLVGYTHTKLPNRFNHTTQLQVYRVLEHLWAMIDRGCSQNFRLLACSLYLPRCAGRGAARGPCRKTCKVTRRVCQASLQQFGYTWPEEFDCNALPKKRCLKQGRHNSCSMDHTQCVDIDLPMCTDLSFRIGMSPNMFGQCNRTEIAMEMEQFRPLVESQCSPKLGLFLCGVYMPWCASREGGLTFPCQEVCSEVREACEPTYRRLTRGLPWPNKLQCHRYPASSNANYTCVMEDDVGAINLP</sequence>
<dbReference type="PANTHER" id="PTHR11309">
    <property type="entry name" value="FRIZZLED"/>
    <property type="match status" value="1"/>
</dbReference>
<keyword evidence="1" id="KW-0217">Developmental protein</keyword>
<feature type="chain" id="PRO_5042874839" description="FZ domain-containing protein" evidence="5">
    <location>
        <begin position="24"/>
        <end position="321"/>
    </location>
</feature>
<reference evidence="7 8" key="1">
    <citation type="submission" date="2024-02" db="EMBL/GenBank/DDBJ databases">
        <title>Chromosome-scale genome assembly of the rough periwinkle Littorina saxatilis.</title>
        <authorList>
            <person name="De Jode A."/>
            <person name="Faria R."/>
            <person name="Formenti G."/>
            <person name="Sims Y."/>
            <person name="Smith T.P."/>
            <person name="Tracey A."/>
            <person name="Wood J.M.D."/>
            <person name="Zagrodzka Z.B."/>
            <person name="Johannesson K."/>
            <person name="Butlin R.K."/>
            <person name="Leder E.H."/>
        </authorList>
    </citation>
    <scope>NUCLEOTIDE SEQUENCE [LARGE SCALE GENOMIC DNA]</scope>
    <source>
        <strain evidence="7">Snail1</strain>
        <tissue evidence="7">Muscle</tissue>
    </source>
</reference>
<evidence type="ECO:0000256" key="2">
    <source>
        <dbReference type="ARBA" id="ARBA00023157"/>
    </source>
</evidence>
<organism evidence="7 8">
    <name type="scientific">Littorina saxatilis</name>
    <dbReference type="NCBI Taxonomy" id="31220"/>
    <lineage>
        <taxon>Eukaryota</taxon>
        <taxon>Metazoa</taxon>
        <taxon>Spiralia</taxon>
        <taxon>Lophotrochozoa</taxon>
        <taxon>Mollusca</taxon>
        <taxon>Gastropoda</taxon>
        <taxon>Caenogastropoda</taxon>
        <taxon>Littorinimorpha</taxon>
        <taxon>Littorinoidea</taxon>
        <taxon>Littorinidae</taxon>
        <taxon>Littorina</taxon>
    </lineage>
</organism>
<evidence type="ECO:0000313" key="8">
    <source>
        <dbReference type="Proteomes" id="UP001374579"/>
    </source>
</evidence>
<feature type="disulfide bond" evidence="3">
    <location>
        <begin position="146"/>
        <end position="170"/>
    </location>
</feature>
<dbReference type="InterPro" id="IPR020067">
    <property type="entry name" value="Frizzled_dom"/>
</dbReference>
<dbReference type="AlphaFoldDB" id="A0AAN9FZP2"/>
<protein>
    <recommendedName>
        <fullName evidence="6">FZ domain-containing protein</fullName>
    </recommendedName>
</protein>
<dbReference type="GO" id="GO:0060070">
    <property type="term" value="P:canonical Wnt signaling pathway"/>
    <property type="evidence" value="ECO:0007669"/>
    <property type="project" value="TreeGrafter"/>
</dbReference>
<feature type="domain" description="FZ" evidence="6">
    <location>
        <begin position="189"/>
        <end position="312"/>
    </location>
</feature>
<feature type="signal peptide" evidence="5">
    <location>
        <begin position="1"/>
        <end position="23"/>
    </location>
</feature>
<keyword evidence="2 3" id="KW-1015">Disulfide bond</keyword>